<sequence>MAVGSHSGDTRVDLRKEARASYVWGRVVGRTQLGDRCIMSGAAPNTAIGRHRSQGSRMVVRLEMSVRSSRIPIVGMAQYVGVVLQDPHRLVWLEMLALSSEISINWYNSRCRRDLEALT</sequence>
<evidence type="ECO:0000313" key="2">
    <source>
        <dbReference type="Proteomes" id="UP000287651"/>
    </source>
</evidence>
<dbReference type="Proteomes" id="UP000287651">
    <property type="component" value="Unassembled WGS sequence"/>
</dbReference>
<accession>A0A426XSH8</accession>
<dbReference type="AlphaFoldDB" id="A0A426XSH8"/>
<reference evidence="1 2" key="1">
    <citation type="journal article" date="2014" name="Agronomy (Basel)">
        <title>A Draft Genome Sequence for Ensete ventricosum, the Drought-Tolerant Tree Against Hunger.</title>
        <authorList>
            <person name="Harrison J."/>
            <person name="Moore K.A."/>
            <person name="Paszkiewicz K."/>
            <person name="Jones T."/>
            <person name="Grant M."/>
            <person name="Ambacheew D."/>
            <person name="Muzemil S."/>
            <person name="Studholme D.J."/>
        </authorList>
    </citation>
    <scope>NUCLEOTIDE SEQUENCE [LARGE SCALE GENOMIC DNA]</scope>
</reference>
<evidence type="ECO:0000313" key="1">
    <source>
        <dbReference type="EMBL" id="RRT42410.1"/>
    </source>
</evidence>
<protein>
    <submittedName>
        <fullName evidence="1">Uncharacterized protein</fullName>
    </submittedName>
</protein>
<gene>
    <name evidence="1" type="ORF">B296_00057149</name>
</gene>
<name>A0A426XSH8_ENSVE</name>
<comment type="caution">
    <text evidence="1">The sequence shown here is derived from an EMBL/GenBank/DDBJ whole genome shotgun (WGS) entry which is preliminary data.</text>
</comment>
<organism evidence="1 2">
    <name type="scientific">Ensete ventricosum</name>
    <name type="common">Abyssinian banana</name>
    <name type="synonym">Musa ensete</name>
    <dbReference type="NCBI Taxonomy" id="4639"/>
    <lineage>
        <taxon>Eukaryota</taxon>
        <taxon>Viridiplantae</taxon>
        <taxon>Streptophyta</taxon>
        <taxon>Embryophyta</taxon>
        <taxon>Tracheophyta</taxon>
        <taxon>Spermatophyta</taxon>
        <taxon>Magnoliopsida</taxon>
        <taxon>Liliopsida</taxon>
        <taxon>Zingiberales</taxon>
        <taxon>Musaceae</taxon>
        <taxon>Ensete</taxon>
    </lineage>
</organism>
<dbReference type="EMBL" id="AMZH03017865">
    <property type="protein sequence ID" value="RRT42410.1"/>
    <property type="molecule type" value="Genomic_DNA"/>
</dbReference>
<proteinExistence type="predicted"/>